<proteinExistence type="predicted"/>
<organism evidence="2">
    <name type="scientific">Spodoptera frugiperda</name>
    <name type="common">Fall armyworm</name>
    <dbReference type="NCBI Taxonomy" id="7108"/>
    <lineage>
        <taxon>Eukaryota</taxon>
        <taxon>Metazoa</taxon>
        <taxon>Ecdysozoa</taxon>
        <taxon>Arthropoda</taxon>
        <taxon>Hexapoda</taxon>
        <taxon>Insecta</taxon>
        <taxon>Pterygota</taxon>
        <taxon>Neoptera</taxon>
        <taxon>Endopterygota</taxon>
        <taxon>Lepidoptera</taxon>
        <taxon>Glossata</taxon>
        <taxon>Ditrysia</taxon>
        <taxon>Noctuoidea</taxon>
        <taxon>Noctuidae</taxon>
        <taxon>Amphipyrinae</taxon>
        <taxon>Spodoptera</taxon>
    </lineage>
</organism>
<feature type="compositionally biased region" description="Basic and acidic residues" evidence="1">
    <location>
        <begin position="110"/>
        <end position="125"/>
    </location>
</feature>
<dbReference type="EMBL" id="ODYU01001122">
    <property type="protein sequence ID" value="SOQ36894.1"/>
    <property type="molecule type" value="Genomic_DNA"/>
</dbReference>
<gene>
    <name evidence="2" type="ORF">SFRICE_011948</name>
</gene>
<reference evidence="2" key="1">
    <citation type="submission" date="2016-07" db="EMBL/GenBank/DDBJ databases">
        <authorList>
            <person name="Bretaudeau A."/>
        </authorList>
    </citation>
    <scope>NUCLEOTIDE SEQUENCE</scope>
    <source>
        <strain evidence="2">Rice</strain>
        <tissue evidence="2">Whole body</tissue>
    </source>
</reference>
<dbReference type="AlphaFoldDB" id="A0A2H1V9H2"/>
<sequence>MKILPSMGQMIPQSITMGRKEPRARSQLHSPKVMPQSPVIKVRQITHPTGPLMVRPKTRKPRSSTMPDCSIMINICTSTWEKRISVPEEKIVWLANRKLLKANPPLTSDIGDHHGVQHQSPDDKQLPPPMGTRNTRGLTRALPTFWGLGLSRVVGGIGDWIVRIFSCVVDTFTNIHMTPRPETNTLYLRQPVAQPLHQPYMFENSGQVEINKK</sequence>
<evidence type="ECO:0000256" key="1">
    <source>
        <dbReference type="SAM" id="MobiDB-lite"/>
    </source>
</evidence>
<feature type="region of interest" description="Disordered" evidence="1">
    <location>
        <begin position="105"/>
        <end position="131"/>
    </location>
</feature>
<accession>A0A2H1V9H2</accession>
<protein>
    <submittedName>
        <fullName evidence="2">SFRICE_011948</fullName>
    </submittedName>
</protein>
<name>A0A2H1V9H2_SPOFR</name>
<evidence type="ECO:0000313" key="2">
    <source>
        <dbReference type="EMBL" id="SOQ36894.1"/>
    </source>
</evidence>